<protein>
    <submittedName>
        <fullName evidence="2">Dehydratase</fullName>
    </submittedName>
</protein>
<comment type="caution">
    <text evidence="2">The sequence shown here is derived from an EMBL/GenBank/DDBJ whole genome shotgun (WGS) entry which is preliminary data.</text>
</comment>
<dbReference type="Gene3D" id="3.10.129.10">
    <property type="entry name" value="Hotdog Thioesterase"/>
    <property type="match status" value="1"/>
</dbReference>
<sequence length="150" mass="16650">MTKLYLEDLSEGQRFTSGRHRVEEADIHRFAREYDPQPFHLDAEAAKTTLFAGLAASGWHTAAITMRLTVDSGFSLAGGVIGAGFDELNWPRPVRPGDELHLLIEVLEVRPSRSKPDRGTVKVRTTTLNQNDEPVQVSVGNLVAQRRLTT</sequence>
<dbReference type="PANTHER" id="PTHR43664:SF1">
    <property type="entry name" value="BETA-METHYLMALYL-COA DEHYDRATASE"/>
    <property type="match status" value="1"/>
</dbReference>
<proteinExistence type="predicted"/>
<dbReference type="CDD" id="cd03454">
    <property type="entry name" value="YdeM"/>
    <property type="match status" value="1"/>
</dbReference>
<evidence type="ECO:0000313" key="3">
    <source>
        <dbReference type="Proteomes" id="UP000290767"/>
    </source>
</evidence>
<gene>
    <name evidence="2" type="ORF">B5P46_24410</name>
</gene>
<dbReference type="PANTHER" id="PTHR43664">
    <property type="entry name" value="MONOAMINE OXIDASE-RELATED"/>
    <property type="match status" value="1"/>
</dbReference>
<feature type="domain" description="MaoC-like" evidence="1">
    <location>
        <begin position="19"/>
        <end position="126"/>
    </location>
</feature>
<evidence type="ECO:0000259" key="1">
    <source>
        <dbReference type="Pfam" id="PF01575"/>
    </source>
</evidence>
<reference evidence="2 3" key="1">
    <citation type="submission" date="2017-03" db="EMBL/GenBank/DDBJ databases">
        <authorList>
            <person name="Safronova V.I."/>
            <person name="Sazanova A.L."/>
            <person name="Chirak E.R."/>
        </authorList>
    </citation>
    <scope>NUCLEOTIDE SEQUENCE [LARGE SCALE GENOMIC DNA]</scope>
    <source>
        <strain evidence="2 3">Tri-43</strain>
    </source>
</reference>
<dbReference type="InterPro" id="IPR029069">
    <property type="entry name" value="HotDog_dom_sf"/>
</dbReference>
<dbReference type="RefSeq" id="WP_129421010.1">
    <property type="nucleotide sequence ID" value="NZ_MZMU01000017.1"/>
</dbReference>
<name>A0A4Q1TPH1_RHILE</name>
<dbReference type="SUPFAM" id="SSF54637">
    <property type="entry name" value="Thioesterase/thiol ester dehydrase-isomerase"/>
    <property type="match status" value="1"/>
</dbReference>
<dbReference type="AlphaFoldDB" id="A0A4Q1TPH1"/>
<dbReference type="EMBL" id="MZMU01000017">
    <property type="protein sequence ID" value="RXT20559.1"/>
    <property type="molecule type" value="Genomic_DNA"/>
</dbReference>
<evidence type="ECO:0000313" key="2">
    <source>
        <dbReference type="EMBL" id="RXT20559.1"/>
    </source>
</evidence>
<dbReference type="InterPro" id="IPR002539">
    <property type="entry name" value="MaoC-like_dom"/>
</dbReference>
<dbReference type="Proteomes" id="UP000290767">
    <property type="component" value="Unassembled WGS sequence"/>
</dbReference>
<accession>A0A4Q1TPH1</accession>
<dbReference type="Pfam" id="PF01575">
    <property type="entry name" value="MaoC_dehydratas"/>
    <property type="match status" value="1"/>
</dbReference>
<organism evidence="2 3">
    <name type="scientific">Rhizobium leguminosarum</name>
    <dbReference type="NCBI Taxonomy" id="384"/>
    <lineage>
        <taxon>Bacteria</taxon>
        <taxon>Pseudomonadati</taxon>
        <taxon>Pseudomonadota</taxon>
        <taxon>Alphaproteobacteria</taxon>
        <taxon>Hyphomicrobiales</taxon>
        <taxon>Rhizobiaceae</taxon>
        <taxon>Rhizobium/Agrobacterium group</taxon>
        <taxon>Rhizobium</taxon>
    </lineage>
</organism>
<dbReference type="InterPro" id="IPR052342">
    <property type="entry name" value="MCH/BMMD"/>
</dbReference>